<dbReference type="NCBIfam" id="TIGR00731">
    <property type="entry name" value="bL25_bact_ctc"/>
    <property type="match status" value="1"/>
</dbReference>
<dbReference type="GO" id="GO:0006412">
    <property type="term" value="P:translation"/>
    <property type="evidence" value="ECO:0007669"/>
    <property type="project" value="UniProtKB-UniRule"/>
</dbReference>
<dbReference type="InterPro" id="IPR020930">
    <property type="entry name" value="Ribosomal_uL5_bac-type"/>
</dbReference>
<evidence type="ECO:0000256" key="5">
    <source>
        <dbReference type="HAMAP-Rule" id="MF_01334"/>
    </source>
</evidence>
<dbReference type="Gene3D" id="2.170.120.20">
    <property type="entry name" value="Ribosomal protein L25, beta domain"/>
    <property type="match status" value="1"/>
</dbReference>
<reference evidence="8" key="1">
    <citation type="submission" date="2020-10" db="EMBL/GenBank/DDBJ databases">
        <authorList>
            <person name="Gilroy R."/>
        </authorList>
    </citation>
    <scope>NUCLEOTIDE SEQUENCE</scope>
    <source>
        <strain evidence="8">15467</strain>
    </source>
</reference>
<dbReference type="GO" id="GO:0022625">
    <property type="term" value="C:cytosolic large ribosomal subunit"/>
    <property type="evidence" value="ECO:0007669"/>
    <property type="project" value="TreeGrafter"/>
</dbReference>
<dbReference type="InterPro" id="IPR001021">
    <property type="entry name" value="Ribosomal_bL25_long"/>
</dbReference>
<evidence type="ECO:0000256" key="3">
    <source>
        <dbReference type="ARBA" id="ARBA00022980"/>
    </source>
</evidence>
<dbReference type="InterPro" id="IPR020056">
    <property type="entry name" value="Rbsml_bL25/Gln-tRNA_synth_N"/>
</dbReference>
<evidence type="ECO:0000256" key="2">
    <source>
        <dbReference type="ARBA" id="ARBA00022884"/>
    </source>
</evidence>
<dbReference type="SUPFAM" id="SSF50715">
    <property type="entry name" value="Ribosomal protein L25-like"/>
    <property type="match status" value="1"/>
</dbReference>
<protein>
    <recommendedName>
        <fullName evidence="5">Large ribosomal subunit protein bL25</fullName>
    </recommendedName>
    <alternativeName>
        <fullName evidence="5">General stress protein CTC</fullName>
    </alternativeName>
</protein>
<name>A0A9D9DLF0_9BACT</name>
<dbReference type="HAMAP" id="MF_01334">
    <property type="entry name" value="Ribosomal_bL25_CTC"/>
    <property type="match status" value="1"/>
</dbReference>
<evidence type="ECO:0000313" key="8">
    <source>
        <dbReference type="EMBL" id="MBO8428760.1"/>
    </source>
</evidence>
<dbReference type="CDD" id="cd00495">
    <property type="entry name" value="Ribosomal_L25_TL5_CTC"/>
    <property type="match status" value="1"/>
</dbReference>
<accession>A0A9D9DLF0</accession>
<comment type="subunit">
    <text evidence="5">Part of the 50S ribosomal subunit; part of the 5S rRNA/L5/L18/L25 subcomplex. Contacts the 5S rRNA. Binds to the 5S rRNA independently of L5 and L18.</text>
</comment>
<gene>
    <name evidence="5" type="primary">rplY</name>
    <name evidence="5" type="synonym">ctc</name>
    <name evidence="8" type="ORF">IAC68_02360</name>
</gene>
<dbReference type="InterPro" id="IPR020057">
    <property type="entry name" value="Ribosomal_bL25_b-dom"/>
</dbReference>
<dbReference type="Proteomes" id="UP000823635">
    <property type="component" value="Unassembled WGS sequence"/>
</dbReference>
<evidence type="ECO:0000313" key="9">
    <source>
        <dbReference type="Proteomes" id="UP000823635"/>
    </source>
</evidence>
<evidence type="ECO:0000259" key="7">
    <source>
        <dbReference type="Pfam" id="PF14693"/>
    </source>
</evidence>
<keyword evidence="1 5" id="KW-0699">rRNA-binding</keyword>
<dbReference type="EMBL" id="JADINB010000056">
    <property type="protein sequence ID" value="MBO8428760.1"/>
    <property type="molecule type" value="Genomic_DNA"/>
</dbReference>
<comment type="function">
    <text evidence="5">This is one of the proteins that binds to the 5S RNA in the ribosome where it forms part of the central protuberance.</text>
</comment>
<proteinExistence type="inferred from homology"/>
<comment type="caution">
    <text evidence="8">The sequence shown here is derived from an EMBL/GenBank/DDBJ whole genome shotgun (WGS) entry which is preliminary data.</text>
</comment>
<organism evidence="8 9">
    <name type="scientific">Candidatus Egerieousia excrementavium</name>
    <dbReference type="NCBI Taxonomy" id="2840778"/>
    <lineage>
        <taxon>Bacteria</taxon>
        <taxon>Pseudomonadati</taxon>
        <taxon>Bacteroidota</taxon>
        <taxon>Bacteroidia</taxon>
        <taxon>Bacteroidales</taxon>
        <taxon>Candidatus Egerieousia</taxon>
    </lineage>
</organism>
<dbReference type="Pfam" id="PF01386">
    <property type="entry name" value="Ribosomal_L25p"/>
    <property type="match status" value="1"/>
</dbReference>
<keyword evidence="2 5" id="KW-0694">RNA-binding</keyword>
<keyword evidence="3 5" id="KW-0689">Ribosomal protein</keyword>
<dbReference type="InterPro" id="IPR011035">
    <property type="entry name" value="Ribosomal_bL25/Gln-tRNA_synth"/>
</dbReference>
<evidence type="ECO:0000256" key="4">
    <source>
        <dbReference type="ARBA" id="ARBA00023274"/>
    </source>
</evidence>
<dbReference type="GO" id="GO:0008097">
    <property type="term" value="F:5S rRNA binding"/>
    <property type="evidence" value="ECO:0007669"/>
    <property type="project" value="InterPro"/>
</dbReference>
<dbReference type="InterPro" id="IPR037121">
    <property type="entry name" value="Ribosomal_bL25_C"/>
</dbReference>
<dbReference type="GO" id="GO:0003735">
    <property type="term" value="F:structural constituent of ribosome"/>
    <property type="evidence" value="ECO:0007669"/>
    <property type="project" value="InterPro"/>
</dbReference>
<feature type="domain" description="Large ribosomal subunit protein bL25 L25" evidence="6">
    <location>
        <begin position="6"/>
        <end position="91"/>
    </location>
</feature>
<dbReference type="AlphaFoldDB" id="A0A9D9DLF0"/>
<keyword evidence="4 5" id="KW-0687">Ribonucleoprotein</keyword>
<dbReference type="Gene3D" id="2.40.240.10">
    <property type="entry name" value="Ribosomal Protein L25, Chain P"/>
    <property type="match status" value="1"/>
</dbReference>
<comment type="similarity">
    <text evidence="5">Belongs to the bacterial ribosomal protein bL25 family. CTC subfamily.</text>
</comment>
<reference evidence="8" key="2">
    <citation type="journal article" date="2021" name="PeerJ">
        <title>Extensive microbial diversity within the chicken gut microbiome revealed by metagenomics and culture.</title>
        <authorList>
            <person name="Gilroy R."/>
            <person name="Ravi A."/>
            <person name="Getino M."/>
            <person name="Pursley I."/>
            <person name="Horton D.L."/>
            <person name="Alikhan N.F."/>
            <person name="Baker D."/>
            <person name="Gharbi K."/>
            <person name="Hall N."/>
            <person name="Watson M."/>
            <person name="Adriaenssens E.M."/>
            <person name="Foster-Nyarko E."/>
            <person name="Jarju S."/>
            <person name="Secka A."/>
            <person name="Antonio M."/>
            <person name="Oren A."/>
            <person name="Chaudhuri R.R."/>
            <person name="La Ragione R."/>
            <person name="Hildebrand F."/>
            <person name="Pallen M.J."/>
        </authorList>
    </citation>
    <scope>NUCLEOTIDE SEQUENCE</scope>
    <source>
        <strain evidence="8">15467</strain>
    </source>
</reference>
<dbReference type="PANTHER" id="PTHR33284">
    <property type="entry name" value="RIBOSOMAL PROTEIN L25/GLN-TRNA SYNTHETASE, ANTI-CODON-BINDING DOMAIN-CONTAINING PROTEIN"/>
    <property type="match status" value="1"/>
</dbReference>
<dbReference type="NCBIfam" id="NF004132">
    <property type="entry name" value="PRK05618.2-2"/>
    <property type="match status" value="1"/>
</dbReference>
<sequence length="195" mass="21096">METIKLKGTARTIGNKQSLKQLRLSGQVPCVIYGQNVGNINFSVSENDLKKITHTPKSYIINIEIDSKEYTCIFHDIQYHPVTDKALHVDFLAISQVKPVVIDIPVRITGNSEGVRQGGKLMVSARKLKVSAPIDKLPDELVIDITTLQLGKSILAGDLSFDGLQIISPKSTIVCAVKMTRAALGAAAAAATTEK</sequence>
<feature type="domain" description="Large ribosomal subunit protein bL25 beta" evidence="7">
    <location>
        <begin position="100"/>
        <end position="180"/>
    </location>
</feature>
<dbReference type="PANTHER" id="PTHR33284:SF1">
    <property type="entry name" value="RIBOSOMAL PROTEIN L25_GLN-TRNA SYNTHETASE, ANTI-CODON-BINDING DOMAIN-CONTAINING PROTEIN"/>
    <property type="match status" value="1"/>
</dbReference>
<evidence type="ECO:0000259" key="6">
    <source>
        <dbReference type="Pfam" id="PF01386"/>
    </source>
</evidence>
<evidence type="ECO:0000256" key="1">
    <source>
        <dbReference type="ARBA" id="ARBA00022730"/>
    </source>
</evidence>
<dbReference type="Pfam" id="PF14693">
    <property type="entry name" value="Ribosomal_TL5_C"/>
    <property type="match status" value="1"/>
</dbReference>
<dbReference type="InterPro" id="IPR029751">
    <property type="entry name" value="Ribosomal_L25_dom"/>
</dbReference>